<dbReference type="Pfam" id="PF00271">
    <property type="entry name" value="Helicase_C"/>
    <property type="match status" value="1"/>
</dbReference>
<dbReference type="PROSITE" id="PS51194">
    <property type="entry name" value="HELICASE_CTER"/>
    <property type="match status" value="1"/>
</dbReference>
<feature type="compositionally biased region" description="Polar residues" evidence="25">
    <location>
        <begin position="650"/>
        <end position="668"/>
    </location>
</feature>
<evidence type="ECO:0000259" key="26">
    <source>
        <dbReference type="PROSITE" id="PS50967"/>
    </source>
</evidence>
<dbReference type="GO" id="GO:0016818">
    <property type="term" value="F:hydrolase activity, acting on acid anhydrides, in phosphorus-containing anhydrides"/>
    <property type="evidence" value="ECO:0007669"/>
    <property type="project" value="InterPro"/>
</dbReference>
<evidence type="ECO:0000256" key="13">
    <source>
        <dbReference type="ARBA" id="ARBA00022801"/>
    </source>
</evidence>
<dbReference type="InterPro" id="IPR011545">
    <property type="entry name" value="DEAD/DEAH_box_helicase_dom"/>
</dbReference>
<dbReference type="Pfam" id="PF08072">
    <property type="entry name" value="BDHCT"/>
    <property type="match status" value="1"/>
</dbReference>
<evidence type="ECO:0000256" key="24">
    <source>
        <dbReference type="ARBA" id="ARBA00073450"/>
    </source>
</evidence>
<evidence type="ECO:0000256" key="6">
    <source>
        <dbReference type="ARBA" id="ARBA00021234"/>
    </source>
</evidence>
<dbReference type="Pfam" id="PF16202">
    <property type="entry name" value="BLM_N"/>
    <property type="match status" value="1"/>
</dbReference>
<evidence type="ECO:0000256" key="14">
    <source>
        <dbReference type="ARBA" id="ARBA00022806"/>
    </source>
</evidence>
<dbReference type="PROSITE" id="PS51192">
    <property type="entry name" value="HELICASE_ATP_BIND_1"/>
    <property type="match status" value="1"/>
</dbReference>
<evidence type="ECO:0000256" key="25">
    <source>
        <dbReference type="SAM" id="MobiDB-lite"/>
    </source>
</evidence>
<evidence type="ECO:0000259" key="27">
    <source>
        <dbReference type="PROSITE" id="PS51192"/>
    </source>
</evidence>
<dbReference type="OMA" id="EDCIEWI"/>
<dbReference type="GO" id="GO:0005634">
    <property type="term" value="C:nucleus"/>
    <property type="evidence" value="ECO:0007669"/>
    <property type="project" value="UniProtKB-SubCell"/>
</dbReference>
<feature type="region of interest" description="Disordered" evidence="25">
    <location>
        <begin position="1359"/>
        <end position="1428"/>
    </location>
</feature>
<evidence type="ECO:0000256" key="11">
    <source>
        <dbReference type="ARBA" id="ARBA00022741"/>
    </source>
</evidence>
<dbReference type="Pfam" id="PF09382">
    <property type="entry name" value="RQC"/>
    <property type="match status" value="1"/>
</dbReference>
<keyword evidence="16" id="KW-0067">ATP-binding</keyword>
<dbReference type="InterPro" id="IPR002464">
    <property type="entry name" value="DNA/RNA_helicase_DEAH_CS"/>
</dbReference>
<evidence type="ECO:0000256" key="17">
    <source>
        <dbReference type="ARBA" id="ARBA00023125"/>
    </source>
</evidence>
<dbReference type="GO" id="GO:0043138">
    <property type="term" value="F:3'-5' DNA helicase activity"/>
    <property type="evidence" value="ECO:0007669"/>
    <property type="project" value="UniProtKB-EC"/>
</dbReference>
<dbReference type="GO" id="GO:0009378">
    <property type="term" value="F:four-way junction helicase activity"/>
    <property type="evidence" value="ECO:0007669"/>
    <property type="project" value="TreeGrafter"/>
</dbReference>
<dbReference type="SMART" id="SM00490">
    <property type="entry name" value="HELICc"/>
    <property type="match status" value="1"/>
</dbReference>
<sequence length="2084" mass="231249">MYFIIDRAFTFKKILPGTVGTPSFQGLNNTCALKDRDVNAFKNVIVSKPQLNLHSTKPKEQQPKINNILKQTTKQSELTSQTAFPLLSSSPALRHAAITSPVSQKLDPEQSFSSVINLDDWDDLDDFETPWKESSRLKVTSPSSTEPTVQKTNNLKNINSSGLTSPKIGSDQYLKNAASEEIKDNPARLSPREPGAELKDVNNIAICLGSSQKELLHSDDEDCIKSFPSRRKSSSSAVRIILSDDESDGSRKEVEEEKIDLTDADRLLSSQPQLDTIPTACSQSRDLENEGYESDCIPPSPESDQISLPSFIKCLSDSAETVRSKERSKSLACSRPEENEHSEEPMCTSDNPRDKDTPVGYSNQLIQVMENICRLVEQIPASELQHLSCASQLLQQRELRRKLLADQNEAQSTLNGGISTAVTLSKQSSAVSNISTDRVTSPISVNSSQGSGSPKTFTFKKSSLKTTGMPRDNFFSTEDFFAVDQTSAHTGKKSATSDNCKSLLSKSCFQRKLDLSTGGNKASPPSTPQSKYSSLNCISYGSSDAASRNDLDKSTRVSAAGMHTAADQKRFVEDSRSCMAEEDLMFDDIDIDNFDIDDLDVEEVPECFLNSPSQPAGNISHGAIQPIREGGTKTAWRKTPAQDGSEHTSRPSATASIKKSQALLGSSEASHEQGHSRSPVLERFRGFHFPHSKEMMRIFHKKFGLHQFRTNQLEAINAALLNEDCFVLMPTGGGKSLCYQLPACLTQGVTVVISPLRSLILDQVQKLTLFDIPATHLTASKSDSEVASTYMQLSKKDPIVKLLYCTPEKVSASNRLIAALVNLYERKLLSRFVIDEAHCVSQWGHDFRPDYKKLNELRSRFPTIPMMALTATATPRVQKDILNQLKMLKPQVFTMSFNRHNLKYEVLPKKPKKIAEDCIEWIRRNYPRDSGIIYCLSRHECDTVAETLKRNGIAAMAYHAGLQDSNRDFIQNRWINQEDCQVICATIAFGMGIDKPDVRYVIHATLPKSMEGYYQESGRAGRDGETSHCVLFYSYSDVTRIRRIIQMEKDGNQFTKQTHFNNLYNMVHYCENVVECRRIQLLAYFGENGFNSQFCKEHPEVACDNCLRKKNYKTRNVTGEVKNIVQFVQKHCASANGRIHSASQPSSRLTLNMLVDIFLGCKNARIQSGIFGTGAAYSRHNVERLFRKLVLDRILREDLYITANDQAVAYVTAGEKAQQVLKGLHQVDFQETDNASSIRKQRNSMAKNVSKREEMVKQCLTDLTELCKKLGKTFGVHYFNIFNTATIKRIAESLSSDPEVLLQIDGVTEDKLDKYGGELIEVLQKYSEWQLPEEEAFEARTSDSWIDCGKSQEEEEEQCEETSVYFNKSKNTNNRKRKKGSYYRRTKKRKTGYNNQQSSKSSNTKFATTSKHSNPRPATGNRRPGLLFSRASYPRGRCGFQDGGCESALSLVAGNGGREMSPFMSQISCSAPGSGRSAPGTAASFPSKAMKPGARGTALGRQPTAAGSVNRKRRLGPGGGGGETPGPETPGRETPGRGTPGRETPGPETPGRGTPGRSSNRRVRQDGADQRQVPAAQGDIPPGPTSPAEPGMAPSDSDGFSTDDEFPLSFHRQSEGLSLYEKKRLKNIQENARFFASLNMQETAAKLREIGKRRQTKRPNASKRKKLQSSGVQPIVRRSMRLLRLDPTGTPLPEIPIEIQKESEERISGPVKMVQDDEDDSKETPHLMKIWLEMSQGEVHTKKKQPVELKTYKSTLHRMTMQEGFVAKVTPSRVGSLAFHPSPRNFLVAAGSTYGHIGLWDLSSQEGTVHQFKPHCNTINCLHFSPSNSAELLSLSNEGSIRCGNVAAAVFDEVYTSDTWATSSFDFLAEDGSTLIVSHWDGNVAVVDRRTPSTSGELDADLGVNHFRTVGVHPMHRQYFVAAGTRCAAIYDVRNLKASPKKAVASLGIHTKNVSSAYFSSLTGNKVVTTCMDDRIRIFDTSAIIPKIPVVASIIHNNCTGRWLTKFRAVWDPKRDDCFVVGSMARPRQIEVFHFTGSKVREFRDMEWLGSVCSINVMHPTRNVLVGGNSSGRLHVFTDGALSG</sequence>
<protein>
    <recommendedName>
        <fullName evidence="24">RecQ-like DNA helicase BLM</fullName>
        <ecNumber evidence="22">5.6.2.4</ecNumber>
    </recommendedName>
    <alternativeName>
        <fullName evidence="23">DNA 3'-5' helicase BLM</fullName>
    </alternativeName>
    <alternativeName>
        <fullName evidence="6">WD repeat-containing protein 76</fullName>
    </alternativeName>
</protein>
<keyword evidence="12" id="KW-0227">DNA damage</keyword>
<dbReference type="InterPro" id="IPR036322">
    <property type="entry name" value="WD40_repeat_dom_sf"/>
</dbReference>
<evidence type="ECO:0000313" key="30">
    <source>
        <dbReference type="Proteomes" id="UP000287033"/>
    </source>
</evidence>
<dbReference type="STRING" id="137246.A0A401RM13"/>
<comment type="catalytic activity">
    <reaction evidence="21">
        <text>Couples ATP hydrolysis with the unwinding of duplex DNA by translocating in the 3'-5' direction.</text>
        <dbReference type="EC" id="5.6.2.4"/>
    </reaction>
</comment>
<dbReference type="SUPFAM" id="SSF52540">
    <property type="entry name" value="P-loop containing nucleoside triphosphate hydrolases"/>
    <property type="match status" value="2"/>
</dbReference>
<evidence type="ECO:0000256" key="20">
    <source>
        <dbReference type="ARBA" id="ARBA00023242"/>
    </source>
</evidence>
<evidence type="ECO:0000256" key="7">
    <source>
        <dbReference type="ARBA" id="ARBA00022574"/>
    </source>
</evidence>
<dbReference type="SUPFAM" id="SSF50978">
    <property type="entry name" value="WD40 repeat-like"/>
    <property type="match status" value="1"/>
</dbReference>
<feature type="compositionally biased region" description="Polar residues" evidence="25">
    <location>
        <begin position="517"/>
        <end position="534"/>
    </location>
</feature>
<comment type="similarity">
    <text evidence="4">Belongs to the WD repeat DDB2/WDR76 family.</text>
</comment>
<dbReference type="InterPro" id="IPR027417">
    <property type="entry name" value="P-loop_NTPase"/>
</dbReference>
<dbReference type="GO" id="GO:0000724">
    <property type="term" value="P:double-strand break repair via homologous recombination"/>
    <property type="evidence" value="ECO:0007669"/>
    <property type="project" value="TreeGrafter"/>
</dbReference>
<dbReference type="InterPro" id="IPR032437">
    <property type="entry name" value="BLM_N"/>
</dbReference>
<evidence type="ECO:0000256" key="10">
    <source>
        <dbReference type="ARBA" id="ARBA00022737"/>
    </source>
</evidence>
<keyword evidence="11" id="KW-0547">Nucleotide-binding</keyword>
<keyword evidence="18" id="KW-0234">DNA repair</keyword>
<dbReference type="GO" id="GO:0003677">
    <property type="term" value="F:DNA binding"/>
    <property type="evidence" value="ECO:0007669"/>
    <property type="project" value="UniProtKB-KW"/>
</dbReference>
<evidence type="ECO:0000256" key="8">
    <source>
        <dbReference type="ARBA" id="ARBA00022705"/>
    </source>
</evidence>
<feature type="compositionally biased region" description="Basic residues" evidence="25">
    <location>
        <begin position="1653"/>
        <end position="1667"/>
    </location>
</feature>
<dbReference type="CDD" id="cd18794">
    <property type="entry name" value="SF2_C_RecQ"/>
    <property type="match status" value="1"/>
</dbReference>
<evidence type="ECO:0000256" key="5">
    <source>
        <dbReference type="ARBA" id="ARBA00005446"/>
    </source>
</evidence>
<evidence type="ECO:0000256" key="22">
    <source>
        <dbReference type="ARBA" id="ARBA00034808"/>
    </source>
</evidence>
<accession>A0A401RM13</accession>
<dbReference type="InterPro" id="IPR001650">
    <property type="entry name" value="Helicase_C-like"/>
</dbReference>
<dbReference type="CDD" id="cd18016">
    <property type="entry name" value="DEXHc_RecQ2_BLM"/>
    <property type="match status" value="1"/>
</dbReference>
<dbReference type="InterPro" id="IPR002121">
    <property type="entry name" value="HRDC_dom"/>
</dbReference>
<evidence type="ECO:0000256" key="23">
    <source>
        <dbReference type="ARBA" id="ARBA00044542"/>
    </source>
</evidence>
<feature type="compositionally biased region" description="Basic residues" evidence="25">
    <location>
        <begin position="1373"/>
        <end position="1391"/>
    </location>
</feature>
<feature type="region of interest" description="Disordered" evidence="25">
    <location>
        <begin position="235"/>
        <end position="258"/>
    </location>
</feature>
<gene>
    <name evidence="29" type="ORF">chiPu_0018264</name>
</gene>
<keyword evidence="8" id="KW-0235">DNA replication</keyword>
<evidence type="ECO:0000256" key="4">
    <source>
        <dbReference type="ARBA" id="ARBA00005434"/>
    </source>
</evidence>
<dbReference type="EC" id="5.6.2.4" evidence="22"/>
<feature type="compositionally biased region" description="Low complexity" evidence="25">
    <location>
        <begin position="1536"/>
        <end position="1557"/>
    </location>
</feature>
<evidence type="ECO:0000313" key="29">
    <source>
        <dbReference type="EMBL" id="GCC19202.1"/>
    </source>
</evidence>
<feature type="domain" description="Helicase ATP-binding" evidence="27">
    <location>
        <begin position="716"/>
        <end position="891"/>
    </location>
</feature>
<dbReference type="GO" id="GO:0005829">
    <property type="term" value="C:cytosol"/>
    <property type="evidence" value="ECO:0007669"/>
    <property type="project" value="UniProtKB-ARBA"/>
</dbReference>
<dbReference type="EMBL" id="BEZZ01001519">
    <property type="protein sequence ID" value="GCC19202.1"/>
    <property type="molecule type" value="Genomic_DNA"/>
</dbReference>
<feature type="compositionally biased region" description="Low complexity" evidence="25">
    <location>
        <begin position="1394"/>
        <end position="1403"/>
    </location>
</feature>
<feature type="region of interest" description="Disordered" evidence="25">
    <location>
        <begin position="1464"/>
        <end position="1607"/>
    </location>
</feature>
<feature type="region of interest" description="Disordered" evidence="25">
    <location>
        <begin position="515"/>
        <end position="534"/>
    </location>
</feature>
<dbReference type="GO" id="GO:0046872">
    <property type="term" value="F:metal ion binding"/>
    <property type="evidence" value="ECO:0007669"/>
    <property type="project" value="UniProtKB-KW"/>
</dbReference>
<dbReference type="InterPro" id="IPR044876">
    <property type="entry name" value="HRDC_dom_sf"/>
</dbReference>
<dbReference type="PROSITE" id="PS50967">
    <property type="entry name" value="HRDC"/>
    <property type="match status" value="1"/>
</dbReference>
<dbReference type="NCBIfam" id="TIGR00614">
    <property type="entry name" value="recQ_fam"/>
    <property type="match status" value="1"/>
</dbReference>
<dbReference type="FunFam" id="3.40.50.300:FF:000340">
    <property type="entry name" value="Bloom syndrome, RecQ helicase"/>
    <property type="match status" value="1"/>
</dbReference>
<feature type="domain" description="HRDC" evidence="26">
    <location>
        <begin position="1253"/>
        <end position="1333"/>
    </location>
</feature>
<evidence type="ECO:0000256" key="16">
    <source>
        <dbReference type="ARBA" id="ARBA00022840"/>
    </source>
</evidence>
<keyword evidence="7" id="KW-0853">WD repeat</keyword>
<dbReference type="SMART" id="SM00487">
    <property type="entry name" value="DEXDc"/>
    <property type="match status" value="1"/>
</dbReference>
<comment type="subcellular location">
    <subcellularLocation>
        <location evidence="3">Nucleus</location>
    </subcellularLocation>
</comment>
<dbReference type="InterPro" id="IPR036390">
    <property type="entry name" value="WH_DNA-bd_sf"/>
</dbReference>
<feature type="compositionally biased region" description="Basic and acidic residues" evidence="25">
    <location>
        <begin position="325"/>
        <end position="344"/>
    </location>
</feature>
<dbReference type="PROSITE" id="PS00690">
    <property type="entry name" value="DEAH_ATP_HELICASE"/>
    <property type="match status" value="1"/>
</dbReference>
<evidence type="ECO:0000256" key="21">
    <source>
        <dbReference type="ARBA" id="ARBA00034617"/>
    </source>
</evidence>
<dbReference type="Gene3D" id="1.10.150.80">
    <property type="entry name" value="HRDC domain"/>
    <property type="match status" value="1"/>
</dbReference>
<evidence type="ECO:0000256" key="19">
    <source>
        <dbReference type="ARBA" id="ARBA00023235"/>
    </source>
</evidence>
<evidence type="ECO:0000256" key="2">
    <source>
        <dbReference type="ARBA" id="ARBA00002530"/>
    </source>
</evidence>
<dbReference type="Proteomes" id="UP000287033">
    <property type="component" value="Unassembled WGS sequence"/>
</dbReference>
<keyword evidence="19" id="KW-0413">Isomerase</keyword>
<dbReference type="Gene3D" id="2.130.10.10">
    <property type="entry name" value="YVTN repeat-like/Quinoprotein amine dehydrogenase"/>
    <property type="match status" value="1"/>
</dbReference>
<dbReference type="InterPro" id="IPR004589">
    <property type="entry name" value="DNA_helicase_ATP-dep_RecQ"/>
</dbReference>
<dbReference type="InterPro" id="IPR018982">
    <property type="entry name" value="RQC_domain"/>
</dbReference>
<dbReference type="FunFam" id="1.10.150.80:FF:000003">
    <property type="entry name" value="Bloom syndrome RecQ-like helicase"/>
    <property type="match status" value="1"/>
</dbReference>
<proteinExistence type="inferred from homology"/>
<dbReference type="InterPro" id="IPR010997">
    <property type="entry name" value="HRDC-like_sf"/>
</dbReference>
<keyword evidence="13" id="KW-0378">Hydrolase</keyword>
<comment type="caution">
    <text evidence="29">The sequence shown here is derived from an EMBL/GenBank/DDBJ whole genome shotgun (WGS) entry which is preliminary data.</text>
</comment>
<evidence type="ECO:0000256" key="18">
    <source>
        <dbReference type="ARBA" id="ARBA00023204"/>
    </source>
</evidence>
<feature type="region of interest" description="Disordered" evidence="25">
    <location>
        <begin position="631"/>
        <end position="677"/>
    </location>
</feature>
<feature type="compositionally biased region" description="Polar residues" evidence="25">
    <location>
        <begin position="137"/>
        <end position="164"/>
    </location>
</feature>
<evidence type="ECO:0000256" key="3">
    <source>
        <dbReference type="ARBA" id="ARBA00004123"/>
    </source>
</evidence>
<dbReference type="GO" id="GO:0006260">
    <property type="term" value="P:DNA replication"/>
    <property type="evidence" value="ECO:0007669"/>
    <property type="project" value="UniProtKB-KW"/>
</dbReference>
<evidence type="ECO:0000256" key="9">
    <source>
        <dbReference type="ARBA" id="ARBA00022723"/>
    </source>
</evidence>
<dbReference type="OrthoDB" id="10261556at2759"/>
<feature type="region of interest" description="Disordered" evidence="25">
    <location>
        <begin position="325"/>
        <end position="358"/>
    </location>
</feature>
<comment type="cofactor">
    <cofactor evidence="1">
        <name>Zn(2+)</name>
        <dbReference type="ChEBI" id="CHEBI:29105"/>
    </cofactor>
</comment>
<dbReference type="InterPro" id="IPR012532">
    <property type="entry name" value="BDHCT"/>
</dbReference>
<dbReference type="Gene3D" id="1.10.10.10">
    <property type="entry name" value="Winged helix-like DNA-binding domain superfamily/Winged helix DNA-binding domain"/>
    <property type="match status" value="1"/>
</dbReference>
<name>A0A401RM13_CHIPU</name>
<dbReference type="GO" id="GO:0005524">
    <property type="term" value="F:ATP binding"/>
    <property type="evidence" value="ECO:0007669"/>
    <property type="project" value="UniProtKB-KW"/>
</dbReference>
<keyword evidence="30" id="KW-1185">Reference proteome</keyword>
<dbReference type="InterPro" id="IPR036388">
    <property type="entry name" value="WH-like_DNA-bd_sf"/>
</dbReference>
<dbReference type="Pfam" id="PF16124">
    <property type="entry name" value="RecQ_Zn_bind"/>
    <property type="match status" value="1"/>
</dbReference>
<dbReference type="Gene3D" id="3.40.50.300">
    <property type="entry name" value="P-loop containing nucleotide triphosphate hydrolases"/>
    <property type="match status" value="2"/>
</dbReference>
<feature type="domain" description="Helicase C-terminal" evidence="28">
    <location>
        <begin position="906"/>
        <end position="1064"/>
    </location>
</feature>
<dbReference type="InterPro" id="IPR015943">
    <property type="entry name" value="WD40/YVTN_repeat-like_dom_sf"/>
</dbReference>
<dbReference type="FunFam" id="3.40.50.300:FF:000537">
    <property type="entry name" value="Bloom syndrome RecQ-like helicase"/>
    <property type="match status" value="1"/>
</dbReference>
<evidence type="ECO:0000256" key="12">
    <source>
        <dbReference type="ARBA" id="ARBA00022763"/>
    </source>
</evidence>
<dbReference type="Pfam" id="PF00270">
    <property type="entry name" value="DEAD"/>
    <property type="match status" value="1"/>
</dbReference>
<evidence type="ECO:0000256" key="15">
    <source>
        <dbReference type="ARBA" id="ARBA00022833"/>
    </source>
</evidence>
<dbReference type="InterPro" id="IPR032284">
    <property type="entry name" value="RecQ_Zn-bd"/>
</dbReference>
<dbReference type="GO" id="GO:0000723">
    <property type="term" value="P:telomere maintenance"/>
    <property type="evidence" value="ECO:0007669"/>
    <property type="project" value="TreeGrafter"/>
</dbReference>
<keyword evidence="14" id="KW-0347">Helicase</keyword>
<dbReference type="FunFam" id="2.130.10.10:FF:000180">
    <property type="entry name" value="WD repeat-containing protein 76"/>
    <property type="match status" value="1"/>
</dbReference>
<dbReference type="SMART" id="SM00341">
    <property type="entry name" value="HRDC"/>
    <property type="match status" value="1"/>
</dbReference>
<keyword evidence="15" id="KW-0862">Zinc</keyword>
<keyword evidence="17" id="KW-0238">DNA-binding</keyword>
<dbReference type="SUPFAM" id="SSF46785">
    <property type="entry name" value="Winged helix' DNA-binding domain"/>
    <property type="match status" value="1"/>
</dbReference>
<dbReference type="SMART" id="SM00956">
    <property type="entry name" value="RQC"/>
    <property type="match status" value="1"/>
</dbReference>
<dbReference type="PANTHER" id="PTHR13710:SF153">
    <property type="entry name" value="RECQ-LIKE DNA HELICASE BLM"/>
    <property type="match status" value="1"/>
</dbReference>
<dbReference type="InterPro" id="IPR014001">
    <property type="entry name" value="Helicase_ATP-bd"/>
</dbReference>
<dbReference type="InterPro" id="IPR001680">
    <property type="entry name" value="WD40_rpt"/>
</dbReference>
<feature type="region of interest" description="Disordered" evidence="25">
    <location>
        <begin position="135"/>
        <end position="170"/>
    </location>
</feature>
<feature type="region of interest" description="Disordered" evidence="25">
    <location>
        <begin position="1649"/>
        <end position="1672"/>
    </location>
</feature>
<evidence type="ECO:0000256" key="1">
    <source>
        <dbReference type="ARBA" id="ARBA00001947"/>
    </source>
</evidence>
<dbReference type="SUPFAM" id="SSF47819">
    <property type="entry name" value="HRDC-like"/>
    <property type="match status" value="1"/>
</dbReference>
<dbReference type="SMART" id="SM00320">
    <property type="entry name" value="WD40"/>
    <property type="match status" value="4"/>
</dbReference>
<reference evidence="29 30" key="1">
    <citation type="journal article" date="2018" name="Nat. Ecol. Evol.">
        <title>Shark genomes provide insights into elasmobranch evolution and the origin of vertebrates.</title>
        <authorList>
            <person name="Hara Y"/>
            <person name="Yamaguchi K"/>
            <person name="Onimaru K"/>
            <person name="Kadota M"/>
            <person name="Koyanagi M"/>
            <person name="Keeley SD"/>
            <person name="Tatsumi K"/>
            <person name="Tanaka K"/>
            <person name="Motone F"/>
            <person name="Kageyama Y"/>
            <person name="Nozu R"/>
            <person name="Adachi N"/>
            <person name="Nishimura O"/>
            <person name="Nakagawa R"/>
            <person name="Tanegashima C"/>
            <person name="Kiyatake I"/>
            <person name="Matsumoto R"/>
            <person name="Murakumo K"/>
            <person name="Nishida K"/>
            <person name="Terakita A"/>
            <person name="Kuratani S"/>
            <person name="Sato K"/>
            <person name="Hyodo S Kuraku.S."/>
        </authorList>
    </citation>
    <scope>NUCLEOTIDE SEQUENCE [LARGE SCALE GENOMIC DNA]</scope>
</reference>
<feature type="compositionally biased region" description="Basic and acidic residues" evidence="25">
    <location>
        <begin position="248"/>
        <end position="258"/>
    </location>
</feature>
<organism evidence="29 30">
    <name type="scientific">Chiloscyllium punctatum</name>
    <name type="common">Brownbanded bambooshark</name>
    <name type="synonym">Hemiscyllium punctatum</name>
    <dbReference type="NCBI Taxonomy" id="137246"/>
    <lineage>
        <taxon>Eukaryota</taxon>
        <taxon>Metazoa</taxon>
        <taxon>Chordata</taxon>
        <taxon>Craniata</taxon>
        <taxon>Vertebrata</taxon>
        <taxon>Chondrichthyes</taxon>
        <taxon>Elasmobranchii</taxon>
        <taxon>Galeomorphii</taxon>
        <taxon>Galeoidea</taxon>
        <taxon>Orectolobiformes</taxon>
        <taxon>Hemiscylliidae</taxon>
        <taxon>Chiloscyllium</taxon>
    </lineage>
</organism>
<evidence type="ECO:0000259" key="28">
    <source>
        <dbReference type="PROSITE" id="PS51194"/>
    </source>
</evidence>
<comment type="function">
    <text evidence="2">Specifically binds 5-hydroxymethylcytosine (5hmC), suggesting that it acts as a specific reader of 5hmC.</text>
</comment>
<keyword evidence="20" id="KW-0539">Nucleus</keyword>
<comment type="similarity">
    <text evidence="5">Belongs to the helicase family. RecQ subfamily.</text>
</comment>
<keyword evidence="10" id="KW-0677">Repeat</keyword>
<dbReference type="Pfam" id="PF00570">
    <property type="entry name" value="HRDC"/>
    <property type="match status" value="1"/>
</dbReference>
<feature type="region of interest" description="Disordered" evidence="25">
    <location>
        <begin position="278"/>
        <end position="303"/>
    </location>
</feature>
<keyword evidence="9" id="KW-0479">Metal-binding</keyword>
<dbReference type="GO" id="GO:0005694">
    <property type="term" value="C:chromosome"/>
    <property type="evidence" value="ECO:0007669"/>
    <property type="project" value="TreeGrafter"/>
</dbReference>
<dbReference type="PANTHER" id="PTHR13710">
    <property type="entry name" value="DNA HELICASE RECQ FAMILY MEMBER"/>
    <property type="match status" value="1"/>
</dbReference>